<dbReference type="RefSeq" id="WP_336825091.1">
    <property type="nucleotide sequence ID" value="NZ_JBHTLT010000003.1"/>
</dbReference>
<dbReference type="EMBL" id="JBHTLT010000003">
    <property type="protein sequence ID" value="MFD1203689.1"/>
    <property type="molecule type" value="Genomic_DNA"/>
</dbReference>
<dbReference type="InterPro" id="IPR058870">
    <property type="entry name" value="YuzC"/>
</dbReference>
<accession>A0ABW3TVG5</accession>
<sequence>MYYRQLHYLTYSPYHTVISPTYPSIIPMSAQSQRMPYSFPPVNVRKFNTSAKRFQLLMKQAIQLIDKIAESDQFARELMEAAQSSNENKVKQLITSGGITVDHDVKYTPSGIVINLRNVDIAAECCMLSISLRW</sequence>
<protein>
    <submittedName>
        <fullName evidence="1">Uncharacterized protein</fullName>
    </submittedName>
</protein>
<comment type="caution">
    <text evidence="1">The sequence shown here is derived from an EMBL/GenBank/DDBJ whole genome shotgun (WGS) entry which is preliminary data.</text>
</comment>
<proteinExistence type="predicted"/>
<evidence type="ECO:0000313" key="1">
    <source>
        <dbReference type="EMBL" id="MFD1203689.1"/>
    </source>
</evidence>
<dbReference type="Proteomes" id="UP001597231">
    <property type="component" value="Unassembled WGS sequence"/>
</dbReference>
<organism evidence="1 2">
    <name type="scientific">Sporosarcina contaminans</name>
    <dbReference type="NCBI Taxonomy" id="633403"/>
    <lineage>
        <taxon>Bacteria</taxon>
        <taxon>Bacillati</taxon>
        <taxon>Bacillota</taxon>
        <taxon>Bacilli</taxon>
        <taxon>Bacillales</taxon>
        <taxon>Caryophanaceae</taxon>
        <taxon>Sporosarcina</taxon>
    </lineage>
</organism>
<dbReference type="Pfam" id="PF26344">
    <property type="entry name" value="YuzC"/>
    <property type="match status" value="1"/>
</dbReference>
<keyword evidence="2" id="KW-1185">Reference proteome</keyword>
<evidence type="ECO:0000313" key="2">
    <source>
        <dbReference type="Proteomes" id="UP001597231"/>
    </source>
</evidence>
<reference evidence="2" key="1">
    <citation type="journal article" date="2019" name="Int. J. Syst. Evol. Microbiol.">
        <title>The Global Catalogue of Microorganisms (GCM) 10K type strain sequencing project: providing services to taxonomists for standard genome sequencing and annotation.</title>
        <authorList>
            <consortium name="The Broad Institute Genomics Platform"/>
            <consortium name="The Broad Institute Genome Sequencing Center for Infectious Disease"/>
            <person name="Wu L."/>
            <person name="Ma J."/>
        </authorList>
    </citation>
    <scope>NUCLEOTIDE SEQUENCE [LARGE SCALE GENOMIC DNA]</scope>
    <source>
        <strain evidence="2">CCUG 53915</strain>
    </source>
</reference>
<gene>
    <name evidence="1" type="ORF">ACFQ38_00865</name>
</gene>
<name>A0ABW3TVG5_9BACL</name>